<name>A0ABR0B8U7_9CRUS</name>
<sequence length="357" mass="38834">MRRAGNPSPPLAMATESWNARYRPRAGRTAKTATDHSRMRTVTTHAPVGRRREAFRGKVVACVSCGVASPAMEARSTPVAVRIQRPSATVDAFLKTDRRLFGRKTIALPGAPSKPVGAILRFEIVLADGAPVVRGEGRVISSGPLDGEGEQGLLLGLTKLDPGSKMLFDRIARERAGETVETEGANREDDSEHAEDADGATLPPAAEEPPIPVEPEEALLSNDTGETNDEIAADVGPTRPPKDAAAPFGMRPSNGSELENARVRRRRTRAHFRRSLRERSSPKAANSQGLRRFRREPSRARRPPAPSLASQHRPACRSHPLSRSPPSRGRARRRRGPPAPADTGPMRHYASHRRLPK</sequence>
<gene>
    <name evidence="2" type="ORF">OUZ56_032416</name>
</gene>
<dbReference type="Proteomes" id="UP001234178">
    <property type="component" value="Unassembled WGS sequence"/>
</dbReference>
<protein>
    <submittedName>
        <fullName evidence="2">Uncharacterized protein</fullName>
    </submittedName>
</protein>
<reference evidence="2 3" key="1">
    <citation type="journal article" date="2023" name="Nucleic Acids Res.">
        <title>The hologenome of Daphnia magna reveals possible DNA methylation and microbiome-mediated evolution of the host genome.</title>
        <authorList>
            <person name="Chaturvedi A."/>
            <person name="Li X."/>
            <person name="Dhandapani V."/>
            <person name="Marshall H."/>
            <person name="Kissane S."/>
            <person name="Cuenca-Cambronero M."/>
            <person name="Asole G."/>
            <person name="Calvet F."/>
            <person name="Ruiz-Romero M."/>
            <person name="Marangio P."/>
            <person name="Guigo R."/>
            <person name="Rago D."/>
            <person name="Mirbahai L."/>
            <person name="Eastwood N."/>
            <person name="Colbourne J.K."/>
            <person name="Zhou J."/>
            <person name="Mallon E."/>
            <person name="Orsini L."/>
        </authorList>
    </citation>
    <scope>NUCLEOTIDE SEQUENCE [LARGE SCALE GENOMIC DNA]</scope>
    <source>
        <strain evidence="2">LRV0_1</strain>
    </source>
</reference>
<feature type="compositionally biased region" description="Basic and acidic residues" evidence="1">
    <location>
        <begin position="174"/>
        <end position="196"/>
    </location>
</feature>
<comment type="caution">
    <text evidence="2">The sequence shown here is derived from an EMBL/GenBank/DDBJ whole genome shotgun (WGS) entry which is preliminary data.</text>
</comment>
<feature type="compositionally biased region" description="Basic residues" evidence="1">
    <location>
        <begin position="263"/>
        <end position="274"/>
    </location>
</feature>
<evidence type="ECO:0000256" key="1">
    <source>
        <dbReference type="SAM" id="MobiDB-lite"/>
    </source>
</evidence>
<keyword evidence="3" id="KW-1185">Reference proteome</keyword>
<evidence type="ECO:0000313" key="3">
    <source>
        <dbReference type="Proteomes" id="UP001234178"/>
    </source>
</evidence>
<proteinExistence type="predicted"/>
<feature type="region of interest" description="Disordered" evidence="1">
    <location>
        <begin position="174"/>
        <end position="212"/>
    </location>
</feature>
<feature type="region of interest" description="Disordered" evidence="1">
    <location>
        <begin position="1"/>
        <end position="44"/>
    </location>
</feature>
<organism evidence="2 3">
    <name type="scientific">Daphnia magna</name>
    <dbReference type="NCBI Taxonomy" id="35525"/>
    <lineage>
        <taxon>Eukaryota</taxon>
        <taxon>Metazoa</taxon>
        <taxon>Ecdysozoa</taxon>
        <taxon>Arthropoda</taxon>
        <taxon>Crustacea</taxon>
        <taxon>Branchiopoda</taxon>
        <taxon>Diplostraca</taxon>
        <taxon>Cladocera</taxon>
        <taxon>Anomopoda</taxon>
        <taxon>Daphniidae</taxon>
        <taxon>Daphnia</taxon>
    </lineage>
</organism>
<feature type="region of interest" description="Disordered" evidence="1">
    <location>
        <begin position="227"/>
        <end position="357"/>
    </location>
</feature>
<evidence type="ECO:0000313" key="2">
    <source>
        <dbReference type="EMBL" id="KAK4045009.1"/>
    </source>
</evidence>
<dbReference type="EMBL" id="JAOYFB010000041">
    <property type="protein sequence ID" value="KAK4045009.1"/>
    <property type="molecule type" value="Genomic_DNA"/>
</dbReference>
<accession>A0ABR0B8U7</accession>